<feature type="transmembrane region" description="Helical" evidence="1">
    <location>
        <begin position="349"/>
        <end position="367"/>
    </location>
</feature>
<feature type="transmembrane region" description="Helical" evidence="1">
    <location>
        <begin position="76"/>
        <end position="94"/>
    </location>
</feature>
<dbReference type="Proteomes" id="UP001304515">
    <property type="component" value="Chromosome"/>
</dbReference>
<feature type="transmembrane region" description="Helical" evidence="1">
    <location>
        <begin position="123"/>
        <end position="138"/>
    </location>
</feature>
<keyword evidence="1" id="KW-1133">Transmembrane helix</keyword>
<dbReference type="EMBL" id="CP134890">
    <property type="protein sequence ID" value="WNM20759.1"/>
    <property type="molecule type" value="Genomic_DNA"/>
</dbReference>
<proteinExistence type="predicted"/>
<organism evidence="2">
    <name type="scientific">Flavobacterium capsici</name>
    <dbReference type="NCBI Taxonomy" id="3075618"/>
    <lineage>
        <taxon>Bacteria</taxon>
        <taxon>Pseudomonadati</taxon>
        <taxon>Bacteroidota</taxon>
        <taxon>Flavobacteriia</taxon>
        <taxon>Flavobacteriales</taxon>
        <taxon>Flavobacteriaceae</taxon>
        <taxon>Flavobacterium</taxon>
    </lineage>
</organism>
<accession>A0AA96F1B3</accession>
<keyword evidence="4" id="KW-1185">Reference proteome</keyword>
<accession>A0AA96J9P6</accession>
<feature type="transmembrane region" description="Helical" evidence="1">
    <location>
        <begin position="7"/>
        <end position="24"/>
    </location>
</feature>
<feature type="transmembrane region" description="Helical" evidence="1">
    <location>
        <begin position="227"/>
        <end position="250"/>
    </location>
</feature>
<protein>
    <submittedName>
        <fullName evidence="2">Uncharacterized protein</fullName>
    </submittedName>
</protein>
<evidence type="ECO:0000256" key="1">
    <source>
        <dbReference type="SAM" id="Phobius"/>
    </source>
</evidence>
<evidence type="ECO:0000313" key="2">
    <source>
        <dbReference type="EMBL" id="WNM19370.1"/>
    </source>
</evidence>
<sequence>MKKETTYLVLLTAIFFVVSFFGILHHELWLDEAHHYLLARDSNSFLELIQNTRYEGHPILWNLLLYVLTRFTLNPFWMQFLHILISTSVVYIFLRKAPFSLVFKILFIFGYFMIFEYNLISRNYILGVLFLFLACTIFEKRKEKFLLLCIYLALAANIHLMFSVIAFAIFLTLLLENYLDKELFKKLYCIGYLIFGFGILLTIIQIIPPDDTRFFERIDDMSFDEKFIKGFVSLFKAIVTIPDFRTIHFWNSNLLVNLSKPFSAVLGLLTYCIPLLLFYKNRKTLFFVYIGLIGVQVFFFVTQISATRYDGMNYLIIIIGMWMEHFYPSEDYKIRDYLSSLKLTLLKNPILYSILIIQFFSGIYAYAVDYKYQFTSSKKAIDYLKDNKLNNNKIITITCDGTAISPYLKKKVYFLSEGSYQSYCYWNFDNVLNISEKDISEMLTNYIDSNDYAIYVSNYPITKSLKQNIWEKINEKVKIRFIKKYDQNIVRNSYYYIYEVSKI</sequence>
<evidence type="ECO:0000313" key="3">
    <source>
        <dbReference type="EMBL" id="WNM20759.1"/>
    </source>
</evidence>
<feature type="transmembrane region" description="Helical" evidence="1">
    <location>
        <begin position="145"/>
        <end position="175"/>
    </location>
</feature>
<feature type="transmembrane region" description="Helical" evidence="1">
    <location>
        <begin position="286"/>
        <end position="305"/>
    </location>
</feature>
<reference evidence="2 4" key="1">
    <citation type="submission" date="2023-09" db="EMBL/GenBank/DDBJ databases">
        <title>Flavobacterium sp. a novel bacteria isolate from Pepper rhizosphere.</title>
        <authorList>
            <person name="Peng Y."/>
            <person name="Lee J."/>
        </authorList>
    </citation>
    <scope>NUCLEOTIDE SEQUENCE</scope>
    <source>
        <strain evidence="2">PMR2A8</strain>
        <strain evidence="3 4">PMTSA4</strain>
    </source>
</reference>
<dbReference type="KEGG" id="fcj:RN605_08675"/>
<feature type="transmembrane region" description="Helical" evidence="1">
    <location>
        <begin position="262"/>
        <end position="279"/>
    </location>
</feature>
<gene>
    <name evidence="3" type="ORF">RN605_08675</name>
    <name evidence="2" type="ORF">RN608_01505</name>
</gene>
<feature type="transmembrane region" description="Helical" evidence="1">
    <location>
        <begin position="187"/>
        <end position="207"/>
    </location>
</feature>
<name>A0AA96F1B3_9FLAO</name>
<keyword evidence="1" id="KW-0472">Membrane</keyword>
<dbReference type="EMBL" id="CP134878">
    <property type="protein sequence ID" value="WNM19370.1"/>
    <property type="molecule type" value="Genomic_DNA"/>
</dbReference>
<dbReference type="AlphaFoldDB" id="A0AA96F1B3"/>
<dbReference type="RefSeq" id="WP_313324240.1">
    <property type="nucleotide sequence ID" value="NZ_CP134878.1"/>
</dbReference>
<keyword evidence="1" id="KW-0812">Transmembrane</keyword>
<evidence type="ECO:0000313" key="4">
    <source>
        <dbReference type="Proteomes" id="UP001304515"/>
    </source>
</evidence>
<feature type="transmembrane region" description="Helical" evidence="1">
    <location>
        <begin position="101"/>
        <end position="117"/>
    </location>
</feature>